<sequence>FLFFSPTSFLFSQENFERAGIILRNAYDSVLTEMRDRTVGSWAEAVKDSVVSNGEREDFAELVSSFKQKKDGFDAKLNFYGVKTTIEIPEQRRSLSLTTSVTVVAEGRRKQAMFDRLLAVEMENISSAVREAAENDVVSKGELASLQDLFEQFQGDKEEYDGILKEMGNETTVKLSSQLCKIEEGVKKYFVQSWLYQDDGTLRRAVVEVVGRDVRIRDGRERPLIMYLGSGPFLPLILVDDLVNGHLW</sequence>
<feature type="non-terminal residue" evidence="1">
    <location>
        <position position="1"/>
    </location>
</feature>
<proteinExistence type="predicted"/>
<dbReference type="AlphaFoldDB" id="A0A2H0NB91"/>
<gene>
    <name evidence="1" type="ORF">COV54_03190</name>
</gene>
<name>A0A2H0NB91_9BACT</name>
<evidence type="ECO:0000313" key="1">
    <source>
        <dbReference type="EMBL" id="PIR06134.1"/>
    </source>
</evidence>
<evidence type="ECO:0000313" key="2">
    <source>
        <dbReference type="Proteomes" id="UP000228867"/>
    </source>
</evidence>
<comment type="caution">
    <text evidence="1">The sequence shown here is derived from an EMBL/GenBank/DDBJ whole genome shotgun (WGS) entry which is preliminary data.</text>
</comment>
<reference evidence="1 2" key="1">
    <citation type="submission" date="2017-09" db="EMBL/GenBank/DDBJ databases">
        <title>Depth-based differentiation of microbial function through sediment-hosted aquifers and enrichment of novel symbionts in the deep terrestrial subsurface.</title>
        <authorList>
            <person name="Probst A.J."/>
            <person name="Ladd B."/>
            <person name="Jarett J.K."/>
            <person name="Geller-Mcgrath D.E."/>
            <person name="Sieber C.M."/>
            <person name="Emerson J.B."/>
            <person name="Anantharaman K."/>
            <person name="Thomas B.C."/>
            <person name="Malmstrom R."/>
            <person name="Stieglmeier M."/>
            <person name="Klingl A."/>
            <person name="Woyke T."/>
            <person name="Ryan C.M."/>
            <person name="Banfield J.F."/>
        </authorList>
    </citation>
    <scope>NUCLEOTIDE SEQUENCE [LARGE SCALE GENOMIC DNA]</scope>
    <source>
        <strain evidence="1">CG11_big_fil_rev_8_21_14_0_20_38_23</strain>
    </source>
</reference>
<protein>
    <submittedName>
        <fullName evidence="1">Uncharacterized protein</fullName>
    </submittedName>
</protein>
<dbReference type="EMBL" id="PCWR01000065">
    <property type="protein sequence ID" value="PIR06134.1"/>
    <property type="molecule type" value="Genomic_DNA"/>
</dbReference>
<accession>A0A2H0NB91</accession>
<organism evidence="1 2">
    <name type="scientific">Candidatus Jorgensenbacteria bacterium CG11_big_fil_rev_8_21_14_0_20_38_23</name>
    <dbReference type="NCBI Taxonomy" id="1974594"/>
    <lineage>
        <taxon>Bacteria</taxon>
        <taxon>Candidatus Joergenseniibacteriota</taxon>
    </lineage>
</organism>
<dbReference type="Proteomes" id="UP000228867">
    <property type="component" value="Unassembled WGS sequence"/>
</dbReference>